<accession>A0A9Q4KRY6</accession>
<evidence type="ECO:0000256" key="3">
    <source>
        <dbReference type="ARBA" id="ARBA00023270"/>
    </source>
</evidence>
<keyword evidence="6" id="KW-1185">Reference proteome</keyword>
<dbReference type="Gene3D" id="3.20.20.70">
    <property type="entry name" value="Aldolase class I"/>
    <property type="match status" value="1"/>
</dbReference>
<keyword evidence="4" id="KW-0028">Amino-acid biosynthesis</keyword>
<protein>
    <recommendedName>
        <fullName evidence="4">3-dehydroquinate dehydratase</fullName>
        <shortName evidence="4">3-dehydroquinase</shortName>
        <ecNumber evidence="4">4.2.1.10</ecNumber>
    </recommendedName>
    <alternativeName>
        <fullName evidence="4">Type I DHQase</fullName>
    </alternativeName>
    <alternativeName>
        <fullName evidence="4">Type I dehydroquinase</fullName>
        <shortName evidence="4">DHQ1</shortName>
    </alternativeName>
</protein>
<keyword evidence="3 4" id="KW-0704">Schiff base</keyword>
<organism evidence="5 6">
    <name type="scientific">Methanogenium marinum</name>
    <dbReference type="NCBI Taxonomy" id="348610"/>
    <lineage>
        <taxon>Archaea</taxon>
        <taxon>Methanobacteriati</taxon>
        <taxon>Methanobacteriota</taxon>
        <taxon>Stenosarchaea group</taxon>
        <taxon>Methanomicrobia</taxon>
        <taxon>Methanomicrobiales</taxon>
        <taxon>Methanomicrobiaceae</taxon>
        <taxon>Methanogenium</taxon>
    </lineage>
</organism>
<name>A0A9Q4KRY6_9EURY</name>
<feature type="binding site" evidence="4">
    <location>
        <begin position="25"/>
        <end position="27"/>
    </location>
    <ligand>
        <name>3-dehydroquinate</name>
        <dbReference type="ChEBI" id="CHEBI:32364"/>
    </ligand>
</feature>
<dbReference type="InterPro" id="IPR001381">
    <property type="entry name" value="DHquinase_I"/>
</dbReference>
<dbReference type="EC" id="4.2.1.10" evidence="4"/>
<dbReference type="RefSeq" id="WP_274924139.1">
    <property type="nucleotide sequence ID" value="NZ_JAKELO010000002.1"/>
</dbReference>
<comment type="caution">
    <text evidence="4">Lacks conserved residue(s) required for the propagation of feature annotation.</text>
</comment>
<keyword evidence="2 4" id="KW-0456">Lyase</keyword>
<dbReference type="AlphaFoldDB" id="A0A9Q4KRY6"/>
<dbReference type="SUPFAM" id="SSF51569">
    <property type="entry name" value="Aldolase"/>
    <property type="match status" value="1"/>
</dbReference>
<dbReference type="HAMAP" id="MF_00214">
    <property type="entry name" value="AroD"/>
    <property type="match status" value="1"/>
</dbReference>
<comment type="subunit">
    <text evidence="4">Homodimer.</text>
</comment>
<evidence type="ECO:0000256" key="4">
    <source>
        <dbReference type="HAMAP-Rule" id="MF_00214"/>
    </source>
</evidence>
<gene>
    <name evidence="4" type="primary">aroD</name>
    <name evidence="5" type="ORF">L0665_02500</name>
</gene>
<dbReference type="Pfam" id="PF01487">
    <property type="entry name" value="DHquinase_I"/>
    <property type="match status" value="1"/>
</dbReference>
<proteinExistence type="inferred from homology"/>
<dbReference type="GO" id="GO:0046279">
    <property type="term" value="P:3,4-dihydroxybenzoate biosynthetic process"/>
    <property type="evidence" value="ECO:0007669"/>
    <property type="project" value="TreeGrafter"/>
</dbReference>
<dbReference type="InterPro" id="IPR013785">
    <property type="entry name" value="Aldolase_TIM"/>
</dbReference>
<evidence type="ECO:0000313" key="5">
    <source>
        <dbReference type="EMBL" id="MDE4907489.1"/>
    </source>
</evidence>
<comment type="similarity">
    <text evidence="4">Belongs to the type-I 3-dehydroquinase family.</text>
</comment>
<dbReference type="PANTHER" id="PTHR43699">
    <property type="entry name" value="3-DEHYDROQUINATE DEHYDRATASE"/>
    <property type="match status" value="1"/>
</dbReference>
<dbReference type="GO" id="GO:0009073">
    <property type="term" value="P:aromatic amino acid family biosynthetic process"/>
    <property type="evidence" value="ECO:0007669"/>
    <property type="project" value="UniProtKB-KW"/>
</dbReference>
<dbReference type="GO" id="GO:0008652">
    <property type="term" value="P:amino acid biosynthetic process"/>
    <property type="evidence" value="ECO:0007669"/>
    <property type="project" value="UniProtKB-KW"/>
</dbReference>
<feature type="active site" description="Proton donor/acceptor" evidence="4">
    <location>
        <position position="105"/>
    </location>
</feature>
<keyword evidence="4" id="KW-0057">Aromatic amino acid biosynthesis</keyword>
<feature type="binding site" evidence="4">
    <location>
        <position position="187"/>
    </location>
    <ligand>
        <name>3-dehydroquinate</name>
        <dbReference type="ChEBI" id="CHEBI:32364"/>
    </ligand>
</feature>
<dbReference type="PANTHER" id="PTHR43699:SF1">
    <property type="entry name" value="3-DEHYDROQUINATE DEHYDRATASE"/>
    <property type="match status" value="1"/>
</dbReference>
<feature type="active site" description="Schiff-base intermediate with substrate" evidence="4">
    <location>
        <position position="130"/>
    </location>
</feature>
<dbReference type="Proteomes" id="UP001143747">
    <property type="component" value="Unassembled WGS sequence"/>
</dbReference>
<feature type="binding site" evidence="4">
    <location>
        <position position="51"/>
    </location>
    <ligand>
        <name>3-dehydroquinate</name>
        <dbReference type="ChEBI" id="CHEBI:32364"/>
    </ligand>
</feature>
<comment type="catalytic activity">
    <reaction evidence="1 4">
        <text>3-dehydroquinate = 3-dehydroshikimate + H2O</text>
        <dbReference type="Rhea" id="RHEA:21096"/>
        <dbReference type="ChEBI" id="CHEBI:15377"/>
        <dbReference type="ChEBI" id="CHEBI:16630"/>
        <dbReference type="ChEBI" id="CHEBI:32364"/>
        <dbReference type="EC" id="4.2.1.10"/>
    </reaction>
</comment>
<evidence type="ECO:0000256" key="2">
    <source>
        <dbReference type="ARBA" id="ARBA00023239"/>
    </source>
</evidence>
<dbReference type="GO" id="GO:0003855">
    <property type="term" value="F:3-dehydroquinate dehydratase activity"/>
    <property type="evidence" value="ECO:0007669"/>
    <property type="project" value="UniProtKB-UniRule"/>
</dbReference>
<sequence length="205" mass="22728">MKTVVALTRPADIDAAADSGADYIELRIDLFNAEPKEVCQRDDVPFIITLRSSAEGGKFTGSPAEWWKIVEPWCLYAAYIDIEQRFSAYAHEVQTRGVGVIASLHLPDTPDTDTLYACEKSLRAYGDIPKIITTPHSKEDLLRLLAITAATEGPVSTGTMGTELRFGRVLTGLFGSEMVYCHFGTPTAEGQYHIEEMREIIRLLE</sequence>
<feature type="binding site" evidence="4">
    <location>
        <position position="168"/>
    </location>
    <ligand>
        <name>3-dehydroquinate</name>
        <dbReference type="ChEBI" id="CHEBI:32364"/>
    </ligand>
</feature>
<reference evidence="5" key="1">
    <citation type="submission" date="2022-01" db="EMBL/GenBank/DDBJ databases">
        <title>Draft genome of Methanogenium marinum DSM 15558.</title>
        <authorList>
            <person name="Chen S.-C."/>
            <person name="You Y.-T."/>
        </authorList>
    </citation>
    <scope>NUCLEOTIDE SEQUENCE</scope>
    <source>
        <strain evidence="5">DSM 15558</strain>
    </source>
</reference>
<comment type="caution">
    <text evidence="5">The sequence shown here is derived from an EMBL/GenBank/DDBJ whole genome shotgun (WGS) entry which is preliminary data.</text>
</comment>
<evidence type="ECO:0000256" key="1">
    <source>
        <dbReference type="ARBA" id="ARBA00001864"/>
    </source>
</evidence>
<comment type="pathway">
    <text evidence="4">Metabolic intermediate biosynthesis; chorismate biosynthesis; chorismate from D-erythrose 4-phosphate and phosphoenolpyruvate: step 3/7.</text>
</comment>
<evidence type="ECO:0000313" key="6">
    <source>
        <dbReference type="Proteomes" id="UP001143747"/>
    </source>
</evidence>
<feature type="binding site" evidence="4">
    <location>
        <position position="191"/>
    </location>
    <ligand>
        <name>3-dehydroquinate</name>
        <dbReference type="ChEBI" id="CHEBI:32364"/>
    </ligand>
</feature>
<dbReference type="GO" id="GO:0009423">
    <property type="term" value="P:chorismate biosynthetic process"/>
    <property type="evidence" value="ECO:0007669"/>
    <property type="project" value="UniProtKB-UniRule"/>
</dbReference>
<comment type="function">
    <text evidence="4">Involved in the third step of the chorismate pathway, which leads to the biosynthesis of aromatic amino acids. Catalyzes the cis-dehydration of 3-dehydroquinate (DHQ) and introduces the first double bond of the aromatic ring to yield 3-dehydroshikimate.</text>
</comment>
<dbReference type="EMBL" id="JAKELO010000002">
    <property type="protein sequence ID" value="MDE4907489.1"/>
    <property type="molecule type" value="Genomic_DNA"/>
</dbReference>
<dbReference type="InterPro" id="IPR050146">
    <property type="entry name" value="Type-I_3-dehydroquinase"/>
</dbReference>
<dbReference type="CDD" id="cd00502">
    <property type="entry name" value="DHQase_I"/>
    <property type="match status" value="1"/>
</dbReference>